<gene>
    <name evidence="1" type="ORF">BGCPKDLD_0968</name>
</gene>
<reference evidence="1" key="2">
    <citation type="submission" date="2021-08" db="EMBL/GenBank/DDBJ databases">
        <authorList>
            <person name="Tani A."/>
            <person name="Ola A."/>
            <person name="Ogura Y."/>
            <person name="Katsura K."/>
            <person name="Hayashi T."/>
        </authorList>
    </citation>
    <scope>NUCLEOTIDE SEQUENCE</scope>
    <source>
        <strain evidence="1">DSM 14458</strain>
    </source>
</reference>
<organism evidence="1 2">
    <name type="scientific">Methylorubrum suomiense</name>
    <dbReference type="NCBI Taxonomy" id="144191"/>
    <lineage>
        <taxon>Bacteria</taxon>
        <taxon>Pseudomonadati</taxon>
        <taxon>Pseudomonadota</taxon>
        <taxon>Alphaproteobacteria</taxon>
        <taxon>Hyphomicrobiales</taxon>
        <taxon>Methylobacteriaceae</taxon>
        <taxon>Methylorubrum</taxon>
    </lineage>
</organism>
<sequence length="69" mass="8110">MIRESEGLPRWLQRRENRRSGRYDGDKVVRWIARRNLKMRDPASPGEVAAPAEWSRLSNYNGLRLVSDN</sequence>
<evidence type="ECO:0000313" key="2">
    <source>
        <dbReference type="Proteomes" id="UP001055093"/>
    </source>
</evidence>
<proteinExistence type="predicted"/>
<accession>A0ABQ4URF2</accession>
<protein>
    <recommendedName>
        <fullName evidence="3">Transposase</fullName>
    </recommendedName>
</protein>
<reference evidence="1" key="1">
    <citation type="journal article" date="2021" name="Front. Microbiol.">
        <title>Comprehensive Comparative Genomics and Phenotyping of Methylobacterium Species.</title>
        <authorList>
            <person name="Alessa O."/>
            <person name="Ogura Y."/>
            <person name="Fujitani Y."/>
            <person name="Takami H."/>
            <person name="Hayashi T."/>
            <person name="Sahin N."/>
            <person name="Tani A."/>
        </authorList>
    </citation>
    <scope>NUCLEOTIDE SEQUENCE</scope>
    <source>
        <strain evidence="1">DSM 14458</strain>
    </source>
</reference>
<evidence type="ECO:0008006" key="3">
    <source>
        <dbReference type="Google" id="ProtNLM"/>
    </source>
</evidence>
<name>A0ABQ4URF2_9HYPH</name>
<dbReference type="Proteomes" id="UP001055093">
    <property type="component" value="Unassembled WGS sequence"/>
</dbReference>
<keyword evidence="2" id="KW-1185">Reference proteome</keyword>
<comment type="caution">
    <text evidence="1">The sequence shown here is derived from an EMBL/GenBank/DDBJ whole genome shotgun (WGS) entry which is preliminary data.</text>
</comment>
<evidence type="ECO:0000313" key="1">
    <source>
        <dbReference type="EMBL" id="GJE74399.1"/>
    </source>
</evidence>
<dbReference type="EMBL" id="BPRE01000002">
    <property type="protein sequence ID" value="GJE74399.1"/>
    <property type="molecule type" value="Genomic_DNA"/>
</dbReference>